<evidence type="ECO:0000313" key="2">
    <source>
        <dbReference type="EMBL" id="KAK5610229.1"/>
    </source>
</evidence>
<protein>
    <submittedName>
        <fullName evidence="2">Uncharacterized protein</fullName>
    </submittedName>
</protein>
<reference evidence="2 3" key="1">
    <citation type="submission" date="2021-06" db="EMBL/GenBank/DDBJ databases">
        <authorList>
            <person name="Palmer J.M."/>
        </authorList>
    </citation>
    <scope>NUCLEOTIDE SEQUENCE [LARGE SCALE GENOMIC DNA]</scope>
    <source>
        <strain evidence="2 3">MEX-2019</strain>
        <tissue evidence="2">Muscle</tissue>
    </source>
</reference>
<evidence type="ECO:0000256" key="1">
    <source>
        <dbReference type="SAM" id="MobiDB-lite"/>
    </source>
</evidence>
<name>A0AAV9RMF4_9TELE</name>
<accession>A0AAV9RMF4</accession>
<feature type="compositionally biased region" description="Basic and acidic residues" evidence="1">
    <location>
        <begin position="58"/>
        <end position="75"/>
    </location>
</feature>
<gene>
    <name evidence="2" type="ORF">CRENBAI_008716</name>
</gene>
<dbReference type="AlphaFoldDB" id="A0AAV9RMF4"/>
<dbReference type="EMBL" id="JAHHUM010001617">
    <property type="protein sequence ID" value="KAK5610229.1"/>
    <property type="molecule type" value="Genomic_DNA"/>
</dbReference>
<dbReference type="Proteomes" id="UP001311232">
    <property type="component" value="Unassembled WGS sequence"/>
</dbReference>
<organism evidence="2 3">
    <name type="scientific">Crenichthys baileyi</name>
    <name type="common">White River springfish</name>
    <dbReference type="NCBI Taxonomy" id="28760"/>
    <lineage>
        <taxon>Eukaryota</taxon>
        <taxon>Metazoa</taxon>
        <taxon>Chordata</taxon>
        <taxon>Craniata</taxon>
        <taxon>Vertebrata</taxon>
        <taxon>Euteleostomi</taxon>
        <taxon>Actinopterygii</taxon>
        <taxon>Neopterygii</taxon>
        <taxon>Teleostei</taxon>
        <taxon>Neoteleostei</taxon>
        <taxon>Acanthomorphata</taxon>
        <taxon>Ovalentaria</taxon>
        <taxon>Atherinomorphae</taxon>
        <taxon>Cyprinodontiformes</taxon>
        <taxon>Goodeidae</taxon>
        <taxon>Crenichthys</taxon>
    </lineage>
</organism>
<feature type="region of interest" description="Disordered" evidence="1">
    <location>
        <begin position="52"/>
        <end position="84"/>
    </location>
</feature>
<comment type="caution">
    <text evidence="2">The sequence shown here is derived from an EMBL/GenBank/DDBJ whole genome shotgun (WGS) entry which is preliminary data.</text>
</comment>
<evidence type="ECO:0000313" key="3">
    <source>
        <dbReference type="Proteomes" id="UP001311232"/>
    </source>
</evidence>
<sequence length="84" mass="9894">MGEEVEVVQEYKYRGVHLDNRLEWRCNCEAIYKKGQSRLLTCRVESTGRTRGGIPIGKEQREKEKKNMQNKDKPLSVEITKNPW</sequence>
<proteinExistence type="predicted"/>
<keyword evidence="3" id="KW-1185">Reference proteome</keyword>